<name>A0A484FIQ3_COLOR</name>
<dbReference type="EMBL" id="AMCV02000028">
    <property type="protein sequence ID" value="TDZ17455.1"/>
    <property type="molecule type" value="Genomic_DNA"/>
</dbReference>
<comment type="caution">
    <text evidence="1">The sequence shown here is derived from an EMBL/GenBank/DDBJ whole genome shotgun (WGS) entry which is preliminary data.</text>
</comment>
<reference evidence="2" key="1">
    <citation type="journal article" date="2013" name="New Phytol.">
        <title>Comparative genomic and transcriptomic analyses reveal the hemibiotrophic stage shift of Colletotrichum fungi.</title>
        <authorList>
            <person name="Gan P."/>
            <person name="Ikeda K."/>
            <person name="Irieda H."/>
            <person name="Narusaka M."/>
            <person name="O'Connell R.J."/>
            <person name="Narusaka Y."/>
            <person name="Takano Y."/>
            <person name="Kubo Y."/>
            <person name="Shirasu K."/>
        </authorList>
    </citation>
    <scope>NUCLEOTIDE SEQUENCE [LARGE SCALE GENOMIC DNA]</scope>
    <source>
        <strain evidence="2">104-T / ATCC 96160 / CBS 514.97 / LARS 414 / MAFF 240422</strain>
    </source>
</reference>
<evidence type="ECO:0000313" key="1">
    <source>
        <dbReference type="EMBL" id="TDZ17455.1"/>
    </source>
</evidence>
<gene>
    <name evidence="1" type="ORF">Cob_v009567</name>
</gene>
<protein>
    <submittedName>
        <fullName evidence="1">Uncharacterized protein</fullName>
    </submittedName>
</protein>
<evidence type="ECO:0000313" key="2">
    <source>
        <dbReference type="Proteomes" id="UP000014480"/>
    </source>
</evidence>
<dbReference type="Proteomes" id="UP000014480">
    <property type="component" value="Unassembled WGS sequence"/>
</dbReference>
<dbReference type="AlphaFoldDB" id="A0A484FIQ3"/>
<keyword evidence="2" id="KW-1185">Reference proteome</keyword>
<organism evidence="1 2">
    <name type="scientific">Colletotrichum orbiculare (strain 104-T / ATCC 96160 / CBS 514.97 / LARS 414 / MAFF 240422)</name>
    <name type="common">Cucumber anthracnose fungus</name>
    <name type="synonym">Colletotrichum lagenarium</name>
    <dbReference type="NCBI Taxonomy" id="1213857"/>
    <lineage>
        <taxon>Eukaryota</taxon>
        <taxon>Fungi</taxon>
        <taxon>Dikarya</taxon>
        <taxon>Ascomycota</taxon>
        <taxon>Pezizomycotina</taxon>
        <taxon>Sordariomycetes</taxon>
        <taxon>Hypocreomycetidae</taxon>
        <taxon>Glomerellales</taxon>
        <taxon>Glomerellaceae</taxon>
        <taxon>Colletotrichum</taxon>
        <taxon>Colletotrichum orbiculare species complex</taxon>
    </lineage>
</organism>
<proteinExistence type="predicted"/>
<reference evidence="2" key="2">
    <citation type="journal article" date="2019" name="Mol. Plant Microbe Interact.">
        <title>Genome sequence resources for four phytopathogenic fungi from the Colletotrichum orbiculare species complex.</title>
        <authorList>
            <person name="Gan P."/>
            <person name="Tsushima A."/>
            <person name="Narusaka M."/>
            <person name="Narusaka Y."/>
            <person name="Takano Y."/>
            <person name="Kubo Y."/>
            <person name="Shirasu K."/>
        </authorList>
    </citation>
    <scope>GENOME REANNOTATION</scope>
    <source>
        <strain evidence="2">104-T / ATCC 96160 / CBS 514.97 / LARS 414 / MAFF 240422</strain>
    </source>
</reference>
<sequence length="143" mass="15322">MSRTAGIATMSSLSMPGHWAPWPVKTPSRRGFSWLAAAEEEERRGDDSVFSATAASSAIVRVSLEDPTTVWRSSMSTSGRDLTNSAVVLSSFFSERSDLADSTSGRAYAADSLAFVDSDMVVVMSLLGLYSSTMAWAFVPPKP</sequence>
<accession>A0A484FIQ3</accession>